<evidence type="ECO:0000313" key="1">
    <source>
        <dbReference type="EMBL" id="KAF6387410.1"/>
    </source>
</evidence>
<gene>
    <name evidence="1" type="ORF">mMyoMyo1_007912</name>
</gene>
<accession>A0A7J8AMT3</accession>
<organism evidence="1 2">
    <name type="scientific">Myotis myotis</name>
    <name type="common">Greater mouse-eared bat</name>
    <name type="synonym">Vespertilio myotis</name>
    <dbReference type="NCBI Taxonomy" id="51298"/>
    <lineage>
        <taxon>Eukaryota</taxon>
        <taxon>Metazoa</taxon>
        <taxon>Chordata</taxon>
        <taxon>Craniata</taxon>
        <taxon>Vertebrata</taxon>
        <taxon>Euteleostomi</taxon>
        <taxon>Mammalia</taxon>
        <taxon>Eutheria</taxon>
        <taxon>Laurasiatheria</taxon>
        <taxon>Chiroptera</taxon>
        <taxon>Yangochiroptera</taxon>
        <taxon>Vespertilionidae</taxon>
        <taxon>Myotis</taxon>
    </lineage>
</organism>
<comment type="caution">
    <text evidence="1">The sequence shown here is derived from an EMBL/GenBank/DDBJ whole genome shotgun (WGS) entry which is preliminary data.</text>
</comment>
<keyword evidence="2" id="KW-1185">Reference proteome</keyword>
<dbReference type="Proteomes" id="UP000527355">
    <property type="component" value="Unassembled WGS sequence"/>
</dbReference>
<protein>
    <submittedName>
        <fullName evidence="1">Uncharacterized protein</fullName>
    </submittedName>
</protein>
<sequence length="122" mass="13223">MRWGAQRNPSKWLGASAQIIARQPPGDSMEKNKDPASFLQDIHHVPCFPGGDRGPSQASLWATSSKRLCSSPPAGVAHSRTFSWSICCVPSMVWVPRGMSSLALVAPVTFFGGHFKQELGNM</sequence>
<evidence type="ECO:0000313" key="2">
    <source>
        <dbReference type="Proteomes" id="UP000527355"/>
    </source>
</evidence>
<reference evidence="1 2" key="1">
    <citation type="journal article" date="2020" name="Nature">
        <title>Six reference-quality genomes reveal evolution of bat adaptations.</title>
        <authorList>
            <person name="Jebb D."/>
            <person name="Huang Z."/>
            <person name="Pippel M."/>
            <person name="Hughes G.M."/>
            <person name="Lavrichenko K."/>
            <person name="Devanna P."/>
            <person name="Winkler S."/>
            <person name="Jermiin L.S."/>
            <person name="Skirmuntt E.C."/>
            <person name="Katzourakis A."/>
            <person name="Burkitt-Gray L."/>
            <person name="Ray D.A."/>
            <person name="Sullivan K.A.M."/>
            <person name="Roscito J.G."/>
            <person name="Kirilenko B.M."/>
            <person name="Davalos L.M."/>
            <person name="Corthals A.P."/>
            <person name="Power M.L."/>
            <person name="Jones G."/>
            <person name="Ransome R.D."/>
            <person name="Dechmann D.K.N."/>
            <person name="Locatelli A.G."/>
            <person name="Puechmaille S.J."/>
            <person name="Fedrigo O."/>
            <person name="Jarvis E.D."/>
            <person name="Hiller M."/>
            <person name="Vernes S.C."/>
            <person name="Myers E.W."/>
            <person name="Teeling E.C."/>
        </authorList>
    </citation>
    <scope>NUCLEOTIDE SEQUENCE [LARGE SCALE GENOMIC DNA]</scope>
    <source>
        <strain evidence="1">MMyoMyo1</strain>
        <tissue evidence="1">Flight muscle</tissue>
    </source>
</reference>
<dbReference type="EMBL" id="JABWUV010000001">
    <property type="protein sequence ID" value="KAF6387410.1"/>
    <property type="molecule type" value="Genomic_DNA"/>
</dbReference>
<proteinExistence type="predicted"/>
<name>A0A7J8AMT3_MYOMY</name>
<dbReference type="AlphaFoldDB" id="A0A7J8AMT3"/>